<dbReference type="EMBL" id="UINC01217115">
    <property type="protein sequence ID" value="SVE43569.1"/>
    <property type="molecule type" value="Genomic_DNA"/>
</dbReference>
<dbReference type="InterPro" id="IPR013630">
    <property type="entry name" value="Methyltransf_Zn-bd_dom_put"/>
</dbReference>
<protein>
    <recommendedName>
        <fullName evidence="1">Methyltransferase putative zinc binding domain-containing protein</fullName>
    </recommendedName>
</protein>
<feature type="non-terminal residue" evidence="2">
    <location>
        <position position="134"/>
    </location>
</feature>
<dbReference type="Gene3D" id="6.20.50.110">
    <property type="entry name" value="Methyltransferase, zinc-binding domain"/>
    <property type="match status" value="1"/>
</dbReference>
<dbReference type="Pfam" id="PF08421">
    <property type="entry name" value="Methyltransf_13"/>
    <property type="match status" value="1"/>
</dbReference>
<proteinExistence type="predicted"/>
<dbReference type="Gene3D" id="3.40.50.150">
    <property type="entry name" value="Vaccinia Virus protein VP39"/>
    <property type="match status" value="1"/>
</dbReference>
<accession>A0A383DGX6</accession>
<name>A0A383DGX6_9ZZZZ</name>
<sequence length="134" mass="15633">MKFNCRICEAKVQPFMSFGKMPIANGFLNPEDFPKEYFYELKPVFCENCLTFQIAEQPDPEKMFHQSYAFFSRTSKHMANHFKLYADWIMDEYLTSSDPFVVEIGSNDGVMIENFSKNKIRQLGVEPSENVANE</sequence>
<dbReference type="AlphaFoldDB" id="A0A383DGX6"/>
<dbReference type="InterPro" id="IPR029063">
    <property type="entry name" value="SAM-dependent_MTases_sf"/>
</dbReference>
<dbReference type="SUPFAM" id="SSF53335">
    <property type="entry name" value="S-adenosyl-L-methionine-dependent methyltransferases"/>
    <property type="match status" value="1"/>
</dbReference>
<evidence type="ECO:0000313" key="2">
    <source>
        <dbReference type="EMBL" id="SVE43569.1"/>
    </source>
</evidence>
<evidence type="ECO:0000259" key="1">
    <source>
        <dbReference type="Pfam" id="PF08421"/>
    </source>
</evidence>
<feature type="domain" description="Methyltransferase putative zinc binding" evidence="1">
    <location>
        <begin position="5"/>
        <end position="64"/>
    </location>
</feature>
<organism evidence="2">
    <name type="scientific">marine metagenome</name>
    <dbReference type="NCBI Taxonomy" id="408172"/>
    <lineage>
        <taxon>unclassified sequences</taxon>
        <taxon>metagenomes</taxon>
        <taxon>ecological metagenomes</taxon>
    </lineage>
</organism>
<dbReference type="InterPro" id="IPR038576">
    <property type="entry name" value="Methyltransf_Zn-bd_dom_put_sf"/>
</dbReference>
<reference evidence="2" key="1">
    <citation type="submission" date="2018-05" db="EMBL/GenBank/DDBJ databases">
        <authorList>
            <person name="Lanie J.A."/>
            <person name="Ng W.-L."/>
            <person name="Kazmierczak K.M."/>
            <person name="Andrzejewski T.M."/>
            <person name="Davidsen T.M."/>
            <person name="Wayne K.J."/>
            <person name="Tettelin H."/>
            <person name="Glass J.I."/>
            <person name="Rusch D."/>
            <person name="Podicherti R."/>
            <person name="Tsui H.-C.T."/>
            <person name="Winkler M.E."/>
        </authorList>
    </citation>
    <scope>NUCLEOTIDE SEQUENCE</scope>
</reference>
<gene>
    <name evidence="2" type="ORF">METZ01_LOCUS496423</name>
</gene>